<reference evidence="1 2" key="1">
    <citation type="submission" date="2018-08" db="EMBL/GenBank/DDBJ databases">
        <title>Chitinophagaceae sp. K23C18032701, a novel bacterium isolated from forest soil.</title>
        <authorList>
            <person name="Wang C."/>
        </authorList>
    </citation>
    <scope>NUCLEOTIDE SEQUENCE [LARGE SCALE GENOMIC DNA]</scope>
    <source>
        <strain evidence="1 2">K23C18032701</strain>
    </source>
</reference>
<dbReference type="RefSeq" id="WP_116847177.1">
    <property type="nucleotide sequence ID" value="NZ_QTJU01000003.1"/>
</dbReference>
<dbReference type="Proteomes" id="UP000261284">
    <property type="component" value="Unassembled WGS sequence"/>
</dbReference>
<comment type="caution">
    <text evidence="1">The sequence shown here is derived from an EMBL/GenBank/DDBJ whole genome shotgun (WGS) entry which is preliminary data.</text>
</comment>
<evidence type="ECO:0000313" key="1">
    <source>
        <dbReference type="EMBL" id="RFM27930.1"/>
    </source>
</evidence>
<dbReference type="OrthoDB" id="679015at2"/>
<accession>A0A3E1NJ19</accession>
<sequence length="77" mass="8939">MHYQFYNHEVLLLVNQKGMIKKLHTPFRVQCTTATGHFPANAWVYVDEICSTDTDNLCFIIAGNIYPHSHFLIPVKF</sequence>
<proteinExistence type="predicted"/>
<evidence type="ECO:0000313" key="2">
    <source>
        <dbReference type="Proteomes" id="UP000261284"/>
    </source>
</evidence>
<dbReference type="AlphaFoldDB" id="A0A3E1NJ19"/>
<organism evidence="1 2">
    <name type="scientific">Deminuibacter soli</name>
    <dbReference type="NCBI Taxonomy" id="2291815"/>
    <lineage>
        <taxon>Bacteria</taxon>
        <taxon>Pseudomonadati</taxon>
        <taxon>Bacteroidota</taxon>
        <taxon>Chitinophagia</taxon>
        <taxon>Chitinophagales</taxon>
        <taxon>Chitinophagaceae</taxon>
        <taxon>Deminuibacter</taxon>
    </lineage>
</organism>
<keyword evidence="2" id="KW-1185">Reference proteome</keyword>
<name>A0A3E1NJ19_9BACT</name>
<gene>
    <name evidence="1" type="ORF">DXN05_10305</name>
</gene>
<dbReference type="EMBL" id="QTJU01000003">
    <property type="protein sequence ID" value="RFM27930.1"/>
    <property type="molecule type" value="Genomic_DNA"/>
</dbReference>
<protein>
    <submittedName>
        <fullName evidence="1">Uncharacterized protein</fullName>
    </submittedName>
</protein>